<dbReference type="AlphaFoldDB" id="A0A1C0YJE1"/>
<gene>
    <name evidence="2" type="ORF">A6K76_02475</name>
</gene>
<dbReference type="InterPro" id="IPR025311">
    <property type="entry name" value="DUF4166"/>
</dbReference>
<sequence>MIYKQLLEEQFQQLHPKLQERYELPIDTEFFARGTMERMTTNERLRPMYMLLTTSKFLFPESGVNIPFTIANRSYKNERNDDTVYWERTFYFPHVTRQFNATMTLDATRNVIQDNLGDPSLFYSDLQLHVTNGGMLLIRSTNQRCLGLPLPKALTGRVTVLEGYDDARDVYTIDVTIYNDLFGRMMTYAGTFTRSTR</sequence>
<keyword evidence="3" id="KW-1185">Reference proteome</keyword>
<dbReference type="RefSeq" id="WP_066465751.1">
    <property type="nucleotide sequence ID" value="NZ_MATO01000056.1"/>
</dbReference>
<reference evidence="2 3" key="1">
    <citation type="submission" date="2016-07" db="EMBL/GenBank/DDBJ databases">
        <title>Caryophanon latum genome sequencing.</title>
        <authorList>
            <person name="Verma A."/>
            <person name="Pal Y."/>
            <person name="Krishnamurthi S."/>
        </authorList>
    </citation>
    <scope>NUCLEOTIDE SEQUENCE [LARGE SCALE GENOMIC DNA]</scope>
    <source>
        <strain evidence="2 3">DSM 14151</strain>
    </source>
</reference>
<evidence type="ECO:0000313" key="2">
    <source>
        <dbReference type="EMBL" id="OCS87254.1"/>
    </source>
</evidence>
<accession>A0A1C0YJE1</accession>
<protein>
    <recommendedName>
        <fullName evidence="1">DUF4166 domain-containing protein</fullName>
    </recommendedName>
</protein>
<name>A0A1C0YJE1_9BACL</name>
<proteinExistence type="predicted"/>
<evidence type="ECO:0000313" key="3">
    <source>
        <dbReference type="Proteomes" id="UP000093482"/>
    </source>
</evidence>
<comment type="caution">
    <text evidence="2">The sequence shown here is derived from an EMBL/GenBank/DDBJ whole genome shotgun (WGS) entry which is preliminary data.</text>
</comment>
<dbReference type="Pfam" id="PF13761">
    <property type="entry name" value="DUF4166"/>
    <property type="match status" value="1"/>
</dbReference>
<dbReference type="Proteomes" id="UP000093482">
    <property type="component" value="Unassembled WGS sequence"/>
</dbReference>
<evidence type="ECO:0000259" key="1">
    <source>
        <dbReference type="Pfam" id="PF13761"/>
    </source>
</evidence>
<dbReference type="EMBL" id="MATO01000056">
    <property type="protein sequence ID" value="OCS87254.1"/>
    <property type="molecule type" value="Genomic_DNA"/>
</dbReference>
<organism evidence="2 3">
    <name type="scientific">Caryophanon latum</name>
    <dbReference type="NCBI Taxonomy" id="33977"/>
    <lineage>
        <taxon>Bacteria</taxon>
        <taxon>Bacillati</taxon>
        <taxon>Bacillota</taxon>
        <taxon>Bacilli</taxon>
        <taxon>Bacillales</taxon>
        <taxon>Caryophanaceae</taxon>
        <taxon>Caryophanon</taxon>
    </lineage>
</organism>
<dbReference type="OrthoDB" id="2448833at2"/>
<feature type="domain" description="DUF4166" evidence="1">
    <location>
        <begin position="14"/>
        <end position="192"/>
    </location>
</feature>